<reference evidence="4" key="1">
    <citation type="journal article" date="2014" name="Int. J. Syst. Evol. Microbiol.">
        <title>Complete genome sequence of Corynebacterium casei LMG S-19264T (=DSM 44701T), isolated from a smear-ripened cheese.</title>
        <authorList>
            <consortium name="US DOE Joint Genome Institute (JGI-PGF)"/>
            <person name="Walter F."/>
            <person name="Albersmeier A."/>
            <person name="Kalinowski J."/>
            <person name="Ruckert C."/>
        </authorList>
    </citation>
    <scope>NUCLEOTIDE SEQUENCE</scope>
    <source>
        <strain evidence="4">NBRC 101628</strain>
    </source>
</reference>
<proteinExistence type="predicted"/>
<dbReference type="RefSeq" id="WP_095507100.1">
    <property type="nucleotide sequence ID" value="NZ_BSNC01000011.1"/>
</dbReference>
<accession>A0AA37RZC5</accession>
<evidence type="ECO:0000313" key="4">
    <source>
        <dbReference type="EMBL" id="GLP97784.1"/>
    </source>
</evidence>
<dbReference type="PANTHER" id="PTHR36577">
    <property type="entry name" value="DUF521 DOMAIN PROTEIN (AFU_ORTHOLOGUE AFUA_6G00490)"/>
    <property type="match status" value="1"/>
</dbReference>
<evidence type="ECO:0000259" key="3">
    <source>
        <dbReference type="Pfam" id="PF04412"/>
    </source>
</evidence>
<dbReference type="AlphaFoldDB" id="A0AA37RZC5"/>
<keyword evidence="2" id="KW-0456">Lyase</keyword>
<dbReference type="InterPro" id="IPR007506">
    <property type="entry name" value="PMDh-L-like_dom"/>
</dbReference>
<dbReference type="GO" id="GO:0016829">
    <property type="term" value="F:lyase activity"/>
    <property type="evidence" value="ECO:0007669"/>
    <property type="project" value="UniProtKB-KW"/>
</dbReference>
<evidence type="ECO:0000313" key="5">
    <source>
        <dbReference type="Proteomes" id="UP001161422"/>
    </source>
</evidence>
<evidence type="ECO:0000256" key="2">
    <source>
        <dbReference type="ARBA" id="ARBA00023239"/>
    </source>
</evidence>
<feature type="domain" description="Phosphomevalonate dehydratase large subunit-like" evidence="3">
    <location>
        <begin position="1"/>
        <end position="376"/>
    </location>
</feature>
<keyword evidence="1" id="KW-0408">Iron</keyword>
<comment type="caution">
    <text evidence="4">The sequence shown here is derived from an EMBL/GenBank/DDBJ whole genome shotgun (WGS) entry which is preliminary data.</text>
</comment>
<evidence type="ECO:0000256" key="1">
    <source>
        <dbReference type="ARBA" id="ARBA00023004"/>
    </source>
</evidence>
<sequence>MQLTPEQEAILAGSEGNAMAKCLQTLVEYGKAFDAKRLVPIKSAHLTGSFKIFFYTAYYQIIKQLVDEGVKVKVPTTLNPRPGYEYTPQNRLVFRGQQWHEQQLEALGIIPNYSCVCYRHHNIPEFGDVLGWAESSAIIYANSVLGARTNRNSIMVDICQAVTGLTPEFGFLLDENRRGQLRIHLDIQQMDAPALGFLVGKLAVDRVPVLDNYDFTPDQLKNMGAAMASSGSVTLFHVLGVTPEAPDEATVFGNQAPEETITITQAMLDELRTSHAVAKDAKVVAFGCPQMTLDEVLELAPYFAGQKVKKRTLFHLIPAAYDELEQRPEMAQLKEAGVEILQHCPLAGLSLRIGLGRKEVLTPSGKLYYYLEGTRYGNLEDVLRICGVLEDAA</sequence>
<dbReference type="PANTHER" id="PTHR36577:SF3">
    <property type="entry name" value="DUF521 DOMAIN PROTEIN (AFU_ORTHOLOGUE AFUA_6G00490)"/>
    <property type="match status" value="1"/>
</dbReference>
<dbReference type="Pfam" id="PF04412">
    <property type="entry name" value="AcnX"/>
    <property type="match status" value="1"/>
</dbReference>
<organism evidence="4 5">
    <name type="scientific">Paraferrimonas sedimenticola</name>
    <dbReference type="NCBI Taxonomy" id="375674"/>
    <lineage>
        <taxon>Bacteria</taxon>
        <taxon>Pseudomonadati</taxon>
        <taxon>Pseudomonadota</taxon>
        <taxon>Gammaproteobacteria</taxon>
        <taxon>Alteromonadales</taxon>
        <taxon>Ferrimonadaceae</taxon>
        <taxon>Paraferrimonas</taxon>
    </lineage>
</organism>
<name>A0AA37RZC5_9GAMM</name>
<dbReference type="Proteomes" id="UP001161422">
    <property type="component" value="Unassembled WGS sequence"/>
</dbReference>
<reference evidence="4" key="2">
    <citation type="submission" date="2023-01" db="EMBL/GenBank/DDBJ databases">
        <title>Draft genome sequence of Paraferrimonas sedimenticola strain NBRC 101628.</title>
        <authorList>
            <person name="Sun Q."/>
            <person name="Mori K."/>
        </authorList>
    </citation>
    <scope>NUCLEOTIDE SEQUENCE</scope>
    <source>
        <strain evidence="4">NBRC 101628</strain>
    </source>
</reference>
<gene>
    <name evidence="4" type="ORF">GCM10007895_30910</name>
</gene>
<dbReference type="EMBL" id="BSNC01000011">
    <property type="protein sequence ID" value="GLP97784.1"/>
    <property type="molecule type" value="Genomic_DNA"/>
</dbReference>
<keyword evidence="5" id="KW-1185">Reference proteome</keyword>
<protein>
    <recommendedName>
        <fullName evidence="3">Phosphomevalonate dehydratase large subunit-like domain-containing protein</fullName>
    </recommendedName>
</protein>